<evidence type="ECO:0000256" key="6">
    <source>
        <dbReference type="RuleBase" id="RU000416"/>
    </source>
</evidence>
<evidence type="ECO:0000256" key="5">
    <source>
        <dbReference type="PROSITE-ProRule" id="PRU01016"/>
    </source>
</evidence>
<evidence type="ECO:0000256" key="4">
    <source>
        <dbReference type="ARBA" id="ARBA00022747"/>
    </source>
</evidence>
<comment type="caution">
    <text evidence="8">The sequence shown here is derived from an EMBL/GenBank/DDBJ whole genome shotgun (WGS) entry which is preliminary data.</text>
</comment>
<dbReference type="InterPro" id="IPR018117">
    <property type="entry name" value="C5_DNA_meth_AS"/>
</dbReference>
<evidence type="ECO:0000313" key="9">
    <source>
        <dbReference type="Proteomes" id="UP000294192"/>
    </source>
</evidence>
<evidence type="ECO:0000256" key="7">
    <source>
        <dbReference type="RuleBase" id="RU000417"/>
    </source>
</evidence>
<dbReference type="EMBL" id="PSZO01000016">
    <property type="protein sequence ID" value="TCG10967.1"/>
    <property type="molecule type" value="Genomic_DNA"/>
</dbReference>
<dbReference type="PROSITE" id="PS00094">
    <property type="entry name" value="C5_MTASE_1"/>
    <property type="match status" value="1"/>
</dbReference>
<dbReference type="PRINTS" id="PR00105">
    <property type="entry name" value="C5METTRFRASE"/>
</dbReference>
<dbReference type="PROSITE" id="PS00095">
    <property type="entry name" value="C5_MTASE_2"/>
    <property type="match status" value="1"/>
</dbReference>
<evidence type="ECO:0000313" key="8">
    <source>
        <dbReference type="EMBL" id="TCG10967.1"/>
    </source>
</evidence>
<dbReference type="PANTHER" id="PTHR46098">
    <property type="entry name" value="TRNA (CYTOSINE(38)-C(5))-METHYLTRANSFERASE"/>
    <property type="match status" value="1"/>
</dbReference>
<dbReference type="Proteomes" id="UP000294192">
    <property type="component" value="Unassembled WGS sequence"/>
</dbReference>
<dbReference type="GO" id="GO:0032259">
    <property type="term" value="P:methylation"/>
    <property type="evidence" value="ECO:0007669"/>
    <property type="project" value="UniProtKB-KW"/>
</dbReference>
<proteinExistence type="inferred from homology"/>
<dbReference type="OrthoDB" id="9813719at2"/>
<evidence type="ECO:0000256" key="3">
    <source>
        <dbReference type="ARBA" id="ARBA00022691"/>
    </source>
</evidence>
<dbReference type="Gene3D" id="3.90.120.10">
    <property type="entry name" value="DNA Methylase, subunit A, domain 2"/>
    <property type="match status" value="1"/>
</dbReference>
<dbReference type="RefSeq" id="WP_131599331.1">
    <property type="nucleotide sequence ID" value="NZ_CBDBYK010000015.1"/>
</dbReference>
<gene>
    <name evidence="8" type="ORF">C4B24_03330</name>
</gene>
<dbReference type="InterPro" id="IPR050750">
    <property type="entry name" value="C5-MTase"/>
</dbReference>
<dbReference type="GO" id="GO:0003886">
    <property type="term" value="F:DNA (cytosine-5-)-methyltransferase activity"/>
    <property type="evidence" value="ECO:0007669"/>
    <property type="project" value="UniProtKB-EC"/>
</dbReference>
<keyword evidence="4" id="KW-0680">Restriction system</keyword>
<dbReference type="InterPro" id="IPR031303">
    <property type="entry name" value="C5_meth_CS"/>
</dbReference>
<evidence type="ECO:0000256" key="2">
    <source>
        <dbReference type="ARBA" id="ARBA00022679"/>
    </source>
</evidence>
<comment type="catalytic activity">
    <reaction evidence="7">
        <text>a 2'-deoxycytidine in DNA + S-adenosyl-L-methionine = a 5-methyl-2'-deoxycytidine in DNA + S-adenosyl-L-homocysteine + H(+)</text>
        <dbReference type="Rhea" id="RHEA:13681"/>
        <dbReference type="Rhea" id="RHEA-COMP:11369"/>
        <dbReference type="Rhea" id="RHEA-COMP:11370"/>
        <dbReference type="ChEBI" id="CHEBI:15378"/>
        <dbReference type="ChEBI" id="CHEBI:57856"/>
        <dbReference type="ChEBI" id="CHEBI:59789"/>
        <dbReference type="ChEBI" id="CHEBI:85452"/>
        <dbReference type="ChEBI" id="CHEBI:85454"/>
        <dbReference type="EC" id="2.1.1.37"/>
    </reaction>
</comment>
<dbReference type="Pfam" id="PF00145">
    <property type="entry name" value="DNA_methylase"/>
    <property type="match status" value="1"/>
</dbReference>
<dbReference type="EC" id="2.1.1.37" evidence="7"/>
<keyword evidence="9" id="KW-1185">Reference proteome</keyword>
<evidence type="ECO:0000256" key="1">
    <source>
        <dbReference type="ARBA" id="ARBA00022603"/>
    </source>
</evidence>
<keyword evidence="1 5" id="KW-0489">Methyltransferase</keyword>
<protein>
    <recommendedName>
        <fullName evidence="7">Cytosine-specific methyltransferase</fullName>
        <ecNumber evidence="7">2.1.1.37</ecNumber>
    </recommendedName>
</protein>
<dbReference type="Gene3D" id="3.40.50.150">
    <property type="entry name" value="Vaccinia Virus protein VP39"/>
    <property type="match status" value="1"/>
</dbReference>
<dbReference type="AlphaFoldDB" id="A0A4R0XT96"/>
<keyword evidence="3 5" id="KW-0949">S-adenosyl-L-methionine</keyword>
<feature type="active site" evidence="5">
    <location>
        <position position="117"/>
    </location>
</feature>
<dbReference type="NCBIfam" id="TIGR00675">
    <property type="entry name" value="dcm"/>
    <property type="match status" value="1"/>
</dbReference>
<dbReference type="InterPro" id="IPR001525">
    <property type="entry name" value="C5_MeTfrase"/>
</dbReference>
<name>A0A4R0XT96_9MOLU</name>
<dbReference type="PROSITE" id="PS51679">
    <property type="entry name" value="SAM_MT_C5"/>
    <property type="match status" value="1"/>
</dbReference>
<reference evidence="8 9" key="1">
    <citation type="submission" date="2018-02" db="EMBL/GenBank/DDBJ databases">
        <title>Mycoplasma marinum and Mycoplasma todarodis sp. nov., moderately halophilic and psychrotolerant mycoplasmas isolated from cephalopods.</title>
        <authorList>
            <person name="Viver T."/>
        </authorList>
    </citation>
    <scope>NUCLEOTIDE SEQUENCE [LARGE SCALE GENOMIC DNA]</scope>
    <source>
        <strain evidence="8 9">PE</strain>
    </source>
</reference>
<sequence length="367" mass="42130">MNKKLTVGTLFSGIGAPEWALKRLGIEHDIVFACDNGEVELTADVSKEVTLLNNQGKYSEAKLVVDEAINKRKRNFVKESYLKNYELDENDFHHDVTLLDGKQYKNKVDVIVGGSPCQAFSAVGYKRGLEDARGTLFYEFARIISQAQPKAFIYENVAGLLTHDKGKTWKIIWSIFESLGYNLHWKKINSKNYGIPQNRNRIFVVGIKKRNDFTFEEEVELKYTMQDFLESKVKMGDFSFDSNGSIYIKKTSKRTLSIDDKYYPSEKVIKHIMSPGTKNYFSKIATDLPIARPILATMHKMHRASVDNYITTKKGLRMITPREATRLMGFTDEFIIHDSRLRGYKQAGNSIVVDVMMSIWRSLLKEL</sequence>
<accession>A0A4R0XT96</accession>
<dbReference type="SUPFAM" id="SSF53335">
    <property type="entry name" value="S-adenosyl-L-methionine-dependent methyltransferases"/>
    <property type="match status" value="1"/>
</dbReference>
<organism evidence="8 9">
    <name type="scientific">Mycoplasma marinum</name>
    <dbReference type="NCBI Taxonomy" id="1937190"/>
    <lineage>
        <taxon>Bacteria</taxon>
        <taxon>Bacillati</taxon>
        <taxon>Mycoplasmatota</taxon>
        <taxon>Mollicutes</taxon>
        <taxon>Mycoplasmataceae</taxon>
        <taxon>Mycoplasma</taxon>
    </lineage>
</organism>
<dbReference type="PANTHER" id="PTHR46098:SF1">
    <property type="entry name" value="TRNA (CYTOSINE(38)-C(5))-METHYLTRANSFERASE"/>
    <property type="match status" value="1"/>
</dbReference>
<dbReference type="GO" id="GO:0009307">
    <property type="term" value="P:DNA restriction-modification system"/>
    <property type="evidence" value="ECO:0007669"/>
    <property type="project" value="UniProtKB-KW"/>
</dbReference>
<comment type="similarity">
    <text evidence="5 6">Belongs to the class I-like SAM-binding methyltransferase superfamily. C5-methyltransferase family.</text>
</comment>
<keyword evidence="2 5" id="KW-0808">Transferase</keyword>
<dbReference type="InterPro" id="IPR029063">
    <property type="entry name" value="SAM-dependent_MTases_sf"/>
</dbReference>